<feature type="transmembrane region" description="Helical" evidence="2">
    <location>
        <begin position="194"/>
        <end position="213"/>
    </location>
</feature>
<evidence type="ECO:0000313" key="4">
    <source>
        <dbReference type="Proteomes" id="UP001626628"/>
    </source>
</evidence>
<keyword evidence="4" id="KW-1185">Reference proteome</keyword>
<keyword evidence="2" id="KW-1133">Transmembrane helix</keyword>
<evidence type="ECO:0000256" key="1">
    <source>
        <dbReference type="SAM" id="MobiDB-lite"/>
    </source>
</evidence>
<protein>
    <recommendedName>
        <fullName evidence="5">LPXTG cell wall anchor domain-containing protein</fullName>
    </recommendedName>
</protein>
<evidence type="ECO:0000313" key="3">
    <source>
        <dbReference type="EMBL" id="WXK74677.1"/>
    </source>
</evidence>
<accession>A0ABZ2QID7</accession>
<gene>
    <name evidence="3" type="ORF">WAB15_01055</name>
</gene>
<organism evidence="3 4">
    <name type="scientific">Streptomyces sirii</name>
    <dbReference type="NCBI Taxonomy" id="3127701"/>
    <lineage>
        <taxon>Bacteria</taxon>
        <taxon>Bacillati</taxon>
        <taxon>Actinomycetota</taxon>
        <taxon>Actinomycetes</taxon>
        <taxon>Kitasatosporales</taxon>
        <taxon>Streptomycetaceae</taxon>
        <taxon>Streptomyces</taxon>
    </lineage>
</organism>
<evidence type="ECO:0000256" key="2">
    <source>
        <dbReference type="SAM" id="Phobius"/>
    </source>
</evidence>
<evidence type="ECO:0008006" key="5">
    <source>
        <dbReference type="Google" id="ProtNLM"/>
    </source>
</evidence>
<name>A0ABZ2QID7_9ACTN</name>
<feature type="region of interest" description="Disordered" evidence="1">
    <location>
        <begin position="172"/>
        <end position="191"/>
    </location>
</feature>
<dbReference type="RefSeq" id="WP_407284913.1">
    <property type="nucleotide sequence ID" value="NZ_CP147982.1"/>
</dbReference>
<dbReference type="EMBL" id="CP147982">
    <property type="protein sequence ID" value="WXK74677.1"/>
    <property type="molecule type" value="Genomic_DNA"/>
</dbReference>
<proteinExistence type="predicted"/>
<keyword evidence="2" id="KW-0472">Membrane</keyword>
<keyword evidence="2" id="KW-0812">Transmembrane</keyword>
<reference evidence="3 4" key="1">
    <citation type="submission" date="2024-03" db="EMBL/GenBank/DDBJ databases">
        <title>The complete genome of Streptomyces sirii sp.nov.</title>
        <authorList>
            <person name="Zakalyukina Y.V."/>
            <person name="Belik A.R."/>
            <person name="Biryukov M.V."/>
            <person name="Baturina O.A."/>
            <person name="Kabilov M.R."/>
        </authorList>
    </citation>
    <scope>NUCLEOTIDE SEQUENCE [LARGE SCALE GENOMIC DNA]</scope>
    <source>
        <strain evidence="3 4">BP-8</strain>
    </source>
</reference>
<sequence length="225" mass="23417">MDAGSRDAPQTFSLKDPVAMYEITPDFVSGKTKPTPAGAVRLSYLASEVNGANGRRATALLAGQTSASAGRKTPDSTGRKWHLAGVQDGNTDIGYAKQATADSTVFSEPQIHAWYRLTNGTVQPLNHEAKSGLGGKRTMSLNAYQKLVHGRYADKLPGSTYDRKGLAGGYGPPAAARNAPSATPAHTAPSSAPMLLGGSGALALALAGGTLGFRVHRKRARTRTS</sequence>
<dbReference type="Proteomes" id="UP001626628">
    <property type="component" value="Chromosome"/>
</dbReference>